<feature type="signal peptide" evidence="1">
    <location>
        <begin position="1"/>
        <end position="29"/>
    </location>
</feature>
<organism evidence="2 3">
    <name type="scientific">Cupriavidus malaysiensis</name>
    <dbReference type="NCBI Taxonomy" id="367825"/>
    <lineage>
        <taxon>Bacteria</taxon>
        <taxon>Pseudomonadati</taxon>
        <taxon>Pseudomonadota</taxon>
        <taxon>Betaproteobacteria</taxon>
        <taxon>Burkholderiales</taxon>
        <taxon>Burkholderiaceae</taxon>
        <taxon>Cupriavidus</taxon>
    </lineage>
</organism>
<name>A0ABN4TCF1_9BURK</name>
<dbReference type="RefSeq" id="WP_071010758.1">
    <property type="nucleotide sequence ID" value="NZ_CP017754.1"/>
</dbReference>
<keyword evidence="3" id="KW-1185">Reference proteome</keyword>
<keyword evidence="1" id="KW-0732">Signal</keyword>
<dbReference type="Proteomes" id="UP000177515">
    <property type="component" value="Chromosome 1"/>
</dbReference>
<reference evidence="2 3" key="1">
    <citation type="submission" date="2016-10" db="EMBL/GenBank/DDBJ databases">
        <title>Complete genome sequences of three Cupriavidus strains isolated from various Malaysian environments.</title>
        <authorList>
            <person name="Abdullah A.A.-A."/>
            <person name="Shafie N.A.H."/>
            <person name="Lau N.S."/>
        </authorList>
    </citation>
    <scope>NUCLEOTIDE SEQUENCE [LARGE SCALE GENOMIC DNA]</scope>
    <source>
        <strain evidence="2 3">USMAA1020</strain>
    </source>
</reference>
<evidence type="ECO:0000313" key="2">
    <source>
        <dbReference type="EMBL" id="AOZ04859.1"/>
    </source>
</evidence>
<evidence type="ECO:0000256" key="1">
    <source>
        <dbReference type="SAM" id="SignalP"/>
    </source>
</evidence>
<sequence length="115" mass="11455">MKRELMISTAVLCGLAAATLFLCARPGPAAAPDAAAACSAGGGAPAARLPALVTAAHAGTVVPAGTPSGAAPLAQAMQAADLVWRADRHAADALRLADRVGDDDGLAWNYVQLRL</sequence>
<dbReference type="EMBL" id="CP017754">
    <property type="protein sequence ID" value="AOZ04859.1"/>
    <property type="molecule type" value="Genomic_DNA"/>
</dbReference>
<proteinExistence type="predicted"/>
<evidence type="ECO:0000313" key="3">
    <source>
        <dbReference type="Proteomes" id="UP000177515"/>
    </source>
</evidence>
<accession>A0ABN4TCF1</accession>
<gene>
    <name evidence="2" type="ORF">BKK80_02715</name>
</gene>
<feature type="chain" id="PRO_5046647454" evidence="1">
    <location>
        <begin position="30"/>
        <end position="115"/>
    </location>
</feature>
<protein>
    <submittedName>
        <fullName evidence="2">Uncharacterized protein</fullName>
    </submittedName>
</protein>